<evidence type="ECO:0000259" key="2">
    <source>
        <dbReference type="Pfam" id="PF19838"/>
    </source>
</evidence>
<name>A0A212UA21_9BACT</name>
<dbReference type="EMBL" id="FYEW01000002">
    <property type="protein sequence ID" value="SNC75046.1"/>
    <property type="molecule type" value="Genomic_DNA"/>
</dbReference>
<sequence>MGQRPATFANRHKINDKNYVAPLAPVFHLILYAPGRWPRLLTLLLPLLLSLLGARTGLAQQRPRTTSVPTDVRPAPRVLNPPKPNAPVRTDTVGLVSGSPDSLNVAAGGRKGAVETTVKYKAKDSIRFEVQNKKAILYDKANVDYGDMNIQSARITVDYNTNVVTAEGRKDSTGKLVDRPVFKDGGSTYQANRIDYNTKSKRGRITDVVTNMGEGYIHAETIKKNDRNELFGVRGRYTTCNLEDPHFYINASKMKVIPGEKVVTGPFNLVIGDIPTPLGFLFGYFPTPKTNQRASGLIIPTFGQAADRGFFLRNGGYYWAANDHIGVRLTGDIYSGNADVFGGWRGTAEVQYITRYRYSGLLSFNYSSQPTTQILSSTDVNTNPQYNVPRSSKNFALAWNHTPVARPNGGRFSANVNVSSSNYYRQNSYNQRLYLQPAFSSTISYSKQIRNSPINYALQLSQTQNTQSGTMNFTLPDVTVGVARQYLYDLVGLEPQGKFYEQLAVAYTFVGQNRISNSIPQTLLNSGAIPVLGGSRETAVLPVKLDNLAKLLRNSQTGVQHQFQITLGNYTLLKHFNLNPSISYNEVWYFKSLDYSYNSTARAVRIDTVAGFNRLNSYSGGLNLSTNFYGTINRKGTRKIQALRHKVTPSLSWQYSPDNRASNRAFAITELGDLRDPATGRVFLNDPSLKGQSYQSAQLLPRYNGFLFGVPSTTKVSAINFSLQNSVEMKVRNNEDTTGTTPFNKVSLIDGLDFNIGYNFADSVFNLSPLGIVFRTQVARKLNLLVNSNLEFYQQDSTRRLINKFLWQQDKKKLARLASASLTMSYQFNPSTGDRKSAIKRPVAPANDPSLGSPTRLDPYEDYVDFEIPWDLSTNLTATYANQGPLPARFNRPRNSPYTAVSLNLNGSVKLTETLRFGFSTNYDFVNKNPAFTSLDIFKDLHCWQINGNWRPFGPTRGYFVTIAAKSALLQDLKLSRNRTFLNY</sequence>
<reference evidence="4" key="1">
    <citation type="submission" date="2017-06" db="EMBL/GenBank/DDBJ databases">
        <authorList>
            <person name="Varghese N."/>
            <person name="Submissions S."/>
        </authorList>
    </citation>
    <scope>NUCLEOTIDE SEQUENCE [LARGE SCALE GENOMIC DNA]</scope>
    <source>
        <strain evidence="4">DSM 11116</strain>
    </source>
</reference>
<dbReference type="InterPro" id="IPR045659">
    <property type="entry name" value="LptD_2"/>
</dbReference>
<dbReference type="GO" id="GO:1990351">
    <property type="term" value="C:transporter complex"/>
    <property type="evidence" value="ECO:0007669"/>
    <property type="project" value="TreeGrafter"/>
</dbReference>
<dbReference type="AlphaFoldDB" id="A0A212UA21"/>
<dbReference type="InterPro" id="IPR050218">
    <property type="entry name" value="LptD"/>
</dbReference>
<feature type="region of interest" description="Disordered" evidence="1">
    <location>
        <begin position="59"/>
        <end position="88"/>
    </location>
</feature>
<dbReference type="PANTHER" id="PTHR30189:SF1">
    <property type="entry name" value="LPS-ASSEMBLY PROTEIN LPTD"/>
    <property type="match status" value="1"/>
</dbReference>
<proteinExistence type="predicted"/>
<gene>
    <name evidence="3" type="ORF">SAMN06265337_2677</name>
</gene>
<organism evidence="3 4">
    <name type="scientific">Hymenobacter gelipurpurascens</name>
    <dbReference type="NCBI Taxonomy" id="89968"/>
    <lineage>
        <taxon>Bacteria</taxon>
        <taxon>Pseudomonadati</taxon>
        <taxon>Bacteroidota</taxon>
        <taxon>Cytophagia</taxon>
        <taxon>Cytophagales</taxon>
        <taxon>Hymenobacteraceae</taxon>
        <taxon>Hymenobacter</taxon>
    </lineage>
</organism>
<feature type="domain" description="LPS-assembly protein LptD central" evidence="2">
    <location>
        <begin position="262"/>
        <end position="793"/>
    </location>
</feature>
<protein>
    <recommendedName>
        <fullName evidence="2">LPS-assembly protein LptD central domain-containing protein</fullName>
    </recommendedName>
</protein>
<evidence type="ECO:0000313" key="4">
    <source>
        <dbReference type="Proteomes" id="UP000198131"/>
    </source>
</evidence>
<accession>A0A212UA21</accession>
<evidence type="ECO:0000256" key="1">
    <source>
        <dbReference type="SAM" id="MobiDB-lite"/>
    </source>
</evidence>
<dbReference type="Pfam" id="PF19838">
    <property type="entry name" value="LptD_2"/>
    <property type="match status" value="1"/>
</dbReference>
<dbReference type="GO" id="GO:0009279">
    <property type="term" value="C:cell outer membrane"/>
    <property type="evidence" value="ECO:0007669"/>
    <property type="project" value="TreeGrafter"/>
</dbReference>
<evidence type="ECO:0000313" key="3">
    <source>
        <dbReference type="EMBL" id="SNC75046.1"/>
    </source>
</evidence>
<feature type="region of interest" description="Disordered" evidence="1">
    <location>
        <begin position="833"/>
        <end position="852"/>
    </location>
</feature>
<keyword evidence="4" id="KW-1185">Reference proteome</keyword>
<dbReference type="Proteomes" id="UP000198131">
    <property type="component" value="Unassembled WGS sequence"/>
</dbReference>
<dbReference type="PANTHER" id="PTHR30189">
    <property type="entry name" value="LPS-ASSEMBLY PROTEIN"/>
    <property type="match status" value="1"/>
</dbReference>